<feature type="transmembrane region" description="Helical" evidence="2">
    <location>
        <begin position="404"/>
        <end position="425"/>
    </location>
</feature>
<feature type="compositionally biased region" description="Low complexity" evidence="1">
    <location>
        <begin position="94"/>
        <end position="107"/>
    </location>
</feature>
<feature type="transmembrane region" description="Helical" evidence="2">
    <location>
        <begin position="504"/>
        <end position="524"/>
    </location>
</feature>
<dbReference type="GO" id="GO:0016020">
    <property type="term" value="C:membrane"/>
    <property type="evidence" value="ECO:0007669"/>
    <property type="project" value="InterPro"/>
</dbReference>
<keyword evidence="5" id="KW-1185">Reference proteome</keyword>
<keyword evidence="2" id="KW-1133">Transmembrane helix</keyword>
<name>A0A8J4V704_9MYCE</name>
<feature type="region of interest" description="Disordered" evidence="1">
    <location>
        <begin position="1"/>
        <end position="54"/>
    </location>
</feature>
<evidence type="ECO:0000259" key="3">
    <source>
        <dbReference type="Pfam" id="PF00892"/>
    </source>
</evidence>
<gene>
    <name evidence="4" type="ORF">CYY_005272</name>
</gene>
<evidence type="ECO:0000256" key="1">
    <source>
        <dbReference type="SAM" id="MobiDB-lite"/>
    </source>
</evidence>
<feature type="domain" description="EamA" evidence="3">
    <location>
        <begin position="264"/>
        <end position="341"/>
    </location>
</feature>
<feature type="transmembrane region" description="Helical" evidence="2">
    <location>
        <begin position="374"/>
        <end position="392"/>
    </location>
</feature>
<feature type="transmembrane region" description="Helical" evidence="2">
    <location>
        <begin position="149"/>
        <end position="166"/>
    </location>
</feature>
<dbReference type="SUPFAM" id="SSF103481">
    <property type="entry name" value="Multidrug resistance efflux transporter EmrE"/>
    <property type="match status" value="2"/>
</dbReference>
<keyword evidence="2" id="KW-0472">Membrane</keyword>
<feature type="compositionally biased region" description="Basic and acidic residues" evidence="1">
    <location>
        <begin position="533"/>
        <end position="545"/>
    </location>
</feature>
<evidence type="ECO:0000313" key="4">
    <source>
        <dbReference type="EMBL" id="KAF2073424.1"/>
    </source>
</evidence>
<dbReference type="AlphaFoldDB" id="A0A8J4V704"/>
<dbReference type="Pfam" id="PF00892">
    <property type="entry name" value="EamA"/>
    <property type="match status" value="1"/>
</dbReference>
<feature type="transmembrane region" description="Helical" evidence="2">
    <location>
        <begin position="325"/>
        <end position="342"/>
    </location>
</feature>
<feature type="transmembrane region" description="Helical" evidence="2">
    <location>
        <begin position="297"/>
        <end position="318"/>
    </location>
</feature>
<evidence type="ECO:0000313" key="5">
    <source>
        <dbReference type="Proteomes" id="UP000695562"/>
    </source>
</evidence>
<dbReference type="EMBL" id="AJWJ01000205">
    <property type="protein sequence ID" value="KAF2073424.1"/>
    <property type="molecule type" value="Genomic_DNA"/>
</dbReference>
<dbReference type="InterPro" id="IPR000620">
    <property type="entry name" value="EamA_dom"/>
</dbReference>
<dbReference type="InterPro" id="IPR037185">
    <property type="entry name" value="EmrE-like"/>
</dbReference>
<sequence length="556" mass="61354">MEDSTTNSGGALIEDTSYDVHEERNHFTPLRGSDSNSNLNNNDDSSNDSSTSTSTLDIFLANGEIDDDEDDDDDETNTMTNTILEREDQDDDINNNSNNDNQQILQQPGKTSKHVPIWVYAVLVFAIFSMSSAATALKSLKDVPPILKASYRLQSTSFLLFVGFMYDLNSVYQWVDLYKLWIRFLSFLPLHLLPQSLNPNHKHKSGNKYTKQIDNSTTTAVEQGEGGIELELQQQQQQQQQQQIDLSSNKEKEEREKREYIKNNLLKPSSIAWLVGTGVILGIHFALWVMSLDETSLPHALLFVTSTPIMVVILMLIMRKPISKGEIVGCILGFFGLIVTLLDSLSPHVRSDGHSESIGSSSGISEGNGEQPTVYGDILALLGAVCVVFYLFAGAKLRTWLPLFLYAFPVTFITSVLLSISSKIFETTPIPKPGQSFGVFGWMSPDFVLLGLYLGLFPGCAGHTGMNLVIAYLEPVVISVGLLVEPPLGSLMGWVVGVSSLPGLYTFIGGIVILSGCTIVTVAANKRNKMQKEKEIQKEKEKELEQVSLHSTQSDL</sequence>
<feature type="region of interest" description="Disordered" evidence="1">
    <location>
        <begin position="82"/>
        <end position="108"/>
    </location>
</feature>
<feature type="transmembrane region" description="Helical" evidence="2">
    <location>
        <begin position="271"/>
        <end position="291"/>
    </location>
</feature>
<accession>A0A8J4V704</accession>
<comment type="caution">
    <text evidence="4">The sequence shown here is derived from an EMBL/GenBank/DDBJ whole genome shotgun (WGS) entry which is preliminary data.</text>
</comment>
<evidence type="ECO:0000256" key="2">
    <source>
        <dbReference type="SAM" id="Phobius"/>
    </source>
</evidence>
<dbReference type="OrthoDB" id="74158at2759"/>
<dbReference type="PANTHER" id="PTHR22911:SF76">
    <property type="entry name" value="EAMA DOMAIN-CONTAINING PROTEIN"/>
    <property type="match status" value="1"/>
</dbReference>
<proteinExistence type="predicted"/>
<organism evidence="4 5">
    <name type="scientific">Polysphondylium violaceum</name>
    <dbReference type="NCBI Taxonomy" id="133409"/>
    <lineage>
        <taxon>Eukaryota</taxon>
        <taxon>Amoebozoa</taxon>
        <taxon>Evosea</taxon>
        <taxon>Eumycetozoa</taxon>
        <taxon>Dictyostelia</taxon>
        <taxon>Dictyosteliales</taxon>
        <taxon>Dictyosteliaceae</taxon>
        <taxon>Polysphondylium</taxon>
    </lineage>
</organism>
<keyword evidence="2" id="KW-0812">Transmembrane</keyword>
<dbReference type="Proteomes" id="UP000695562">
    <property type="component" value="Unassembled WGS sequence"/>
</dbReference>
<feature type="transmembrane region" description="Helical" evidence="2">
    <location>
        <begin position="117"/>
        <end position="137"/>
    </location>
</feature>
<dbReference type="PANTHER" id="PTHR22911">
    <property type="entry name" value="ACYL-MALONYL CONDENSING ENZYME-RELATED"/>
    <property type="match status" value="1"/>
</dbReference>
<protein>
    <recommendedName>
        <fullName evidence="3">EamA domain-containing protein</fullName>
    </recommendedName>
</protein>
<feature type="region of interest" description="Disordered" evidence="1">
    <location>
        <begin position="533"/>
        <end position="556"/>
    </location>
</feature>
<reference evidence="4" key="1">
    <citation type="submission" date="2020-01" db="EMBL/GenBank/DDBJ databases">
        <title>Development of genomics and gene disruption for Polysphondylium violaceum indicates a role for the polyketide synthase stlB in stalk morphogenesis.</title>
        <authorList>
            <person name="Narita B."/>
            <person name="Kawabe Y."/>
            <person name="Kin K."/>
            <person name="Saito T."/>
            <person name="Gibbs R."/>
            <person name="Kuspa A."/>
            <person name="Muzny D."/>
            <person name="Queller D."/>
            <person name="Richards S."/>
            <person name="Strassman J."/>
            <person name="Sucgang R."/>
            <person name="Worley K."/>
            <person name="Schaap P."/>
        </authorList>
    </citation>
    <scope>NUCLEOTIDE SEQUENCE</scope>
    <source>
        <strain evidence="4">QSvi11</strain>
    </source>
</reference>
<feature type="compositionally biased region" description="Low complexity" evidence="1">
    <location>
        <begin position="33"/>
        <end position="54"/>
    </location>
</feature>